<dbReference type="PROSITE" id="PS50878">
    <property type="entry name" value="RT_POL"/>
    <property type="match status" value="1"/>
</dbReference>
<evidence type="ECO:0000313" key="3">
    <source>
        <dbReference type="RefSeq" id="XP_029657608.1"/>
    </source>
</evidence>
<feature type="domain" description="Reverse transcriptase" evidence="1">
    <location>
        <begin position="290"/>
        <end position="554"/>
    </location>
</feature>
<dbReference type="PANTHER" id="PTHR33332">
    <property type="entry name" value="REVERSE TRANSCRIPTASE DOMAIN-CONTAINING PROTEIN"/>
    <property type="match status" value="1"/>
</dbReference>
<evidence type="ECO:0000259" key="1">
    <source>
        <dbReference type="PROSITE" id="PS50878"/>
    </source>
</evidence>
<name>A0A6P7U0T3_9MOLL</name>
<accession>A0A6P7U0T3</accession>
<sequence length="554" mass="64682">MPQKMSEMCNPSYIENDVESDHIPQTIELRTGPVHTQHIFVRYDISRIDWNHFNFFIRMKLGGIDSLRISKPKDIDNLDNKLRCLLLSYLENYGKRKNLLQQENMIIGVEERSLRQEKNKLENKLRRCWDFFDSQELKVQIKLIKRKIIDVVKKNEEKIWKRECSKLHRQNPKFWKLFARMVSPSNEKEEISLKSDDGFTIPKEEIPDILHRRGSFKDHIKTRREKATGMLKFLTRFHLEPETFLFVYSTCIEPFLIYGYQGWYRSEESSIFVKKLEKTRRFAIKLAFGSDLNSKIENAYDVKRFTKSIHKRAINDLKFNKQKILGINPNYGRSSRFSKLRYSSIDSEIIIWIDYMEFIGVCLNEEIILSEAAKFAALNGLSEFKSISKHLPTSHTQHGFKPLHSTTTHLTTLSQFVLDGFNVKRPPKRTVLASIDISKAFDSVPRCGLTKKILTTGLDSNYKSWLANFLSGRMGYVSLMDHCSKQRYLPNGVPQGSVLSPSLFNLYLHDFPANDPNNLTLSYADDIIIASKHEDYKAASFNLQQQLHSVENWL</sequence>
<organism evidence="2 3">
    <name type="scientific">Octopus sinensis</name>
    <name type="common">East Asian common octopus</name>
    <dbReference type="NCBI Taxonomy" id="2607531"/>
    <lineage>
        <taxon>Eukaryota</taxon>
        <taxon>Metazoa</taxon>
        <taxon>Spiralia</taxon>
        <taxon>Lophotrochozoa</taxon>
        <taxon>Mollusca</taxon>
        <taxon>Cephalopoda</taxon>
        <taxon>Coleoidea</taxon>
        <taxon>Octopodiformes</taxon>
        <taxon>Octopoda</taxon>
        <taxon>Incirrata</taxon>
        <taxon>Octopodidae</taxon>
        <taxon>Octopus</taxon>
    </lineage>
</organism>
<protein>
    <submittedName>
        <fullName evidence="3">Uncharacterized protein LOC115231815</fullName>
    </submittedName>
</protein>
<dbReference type="KEGG" id="osn:115231815"/>
<reference evidence="3" key="1">
    <citation type="submission" date="2025-08" db="UniProtKB">
        <authorList>
            <consortium name="RefSeq"/>
        </authorList>
    </citation>
    <scope>IDENTIFICATION</scope>
</reference>
<dbReference type="SUPFAM" id="SSF56672">
    <property type="entry name" value="DNA/RNA polymerases"/>
    <property type="match status" value="1"/>
</dbReference>
<dbReference type="InterPro" id="IPR000477">
    <property type="entry name" value="RT_dom"/>
</dbReference>
<gene>
    <name evidence="3" type="primary">LOC115231815</name>
</gene>
<dbReference type="InterPro" id="IPR043502">
    <property type="entry name" value="DNA/RNA_pol_sf"/>
</dbReference>
<evidence type="ECO:0000313" key="2">
    <source>
        <dbReference type="Proteomes" id="UP000515154"/>
    </source>
</evidence>
<dbReference type="Pfam" id="PF00078">
    <property type="entry name" value="RVT_1"/>
    <property type="match status" value="1"/>
</dbReference>
<dbReference type="Proteomes" id="UP000515154">
    <property type="component" value="Unplaced"/>
</dbReference>
<dbReference type="RefSeq" id="XP_029657608.1">
    <property type="nucleotide sequence ID" value="XM_029801748.1"/>
</dbReference>
<keyword evidence="2" id="KW-1185">Reference proteome</keyword>
<proteinExistence type="predicted"/>
<dbReference type="AlphaFoldDB" id="A0A6P7U0T3"/>